<evidence type="ECO:0000313" key="1">
    <source>
        <dbReference type="EMBL" id="KAG5579986.1"/>
    </source>
</evidence>
<dbReference type="OrthoDB" id="1743486at2759"/>
<dbReference type="Proteomes" id="UP000824120">
    <property type="component" value="Chromosome 10"/>
</dbReference>
<accession>A0A9J5WW17</accession>
<sequence length="181" mass="21588">MCPLKEKDYIRLEQKMAVKYNCWDYMDSFNKALLYENANKKHSWFIKIFSDVFNQPIPNWFCQWWTLHDPSVKILSELYKELYSEWIDISPKLISLEKDNIFFEGISLITPKGFPCLQKIIYTKFWNKLIQKDPEGKVHGQEIIDSITTSINKCQSTEKSISQMDDLSPFKQITRKLQMKK</sequence>
<evidence type="ECO:0000313" key="2">
    <source>
        <dbReference type="Proteomes" id="UP000824120"/>
    </source>
</evidence>
<dbReference type="AlphaFoldDB" id="A0A9J5WW17"/>
<protein>
    <submittedName>
        <fullName evidence="1">Uncharacterized protein</fullName>
    </submittedName>
</protein>
<comment type="caution">
    <text evidence="1">The sequence shown here is derived from an EMBL/GenBank/DDBJ whole genome shotgun (WGS) entry which is preliminary data.</text>
</comment>
<reference evidence="1 2" key="1">
    <citation type="submission" date="2020-09" db="EMBL/GenBank/DDBJ databases">
        <title>De no assembly of potato wild relative species, Solanum commersonii.</title>
        <authorList>
            <person name="Cho K."/>
        </authorList>
    </citation>
    <scope>NUCLEOTIDE SEQUENCE [LARGE SCALE GENOMIC DNA]</scope>
    <source>
        <strain evidence="1">LZ3.2</strain>
        <tissue evidence="1">Leaf</tissue>
    </source>
</reference>
<name>A0A9J5WW17_SOLCO</name>
<dbReference type="EMBL" id="JACXVP010000010">
    <property type="protein sequence ID" value="KAG5579986.1"/>
    <property type="molecule type" value="Genomic_DNA"/>
</dbReference>
<organism evidence="1 2">
    <name type="scientific">Solanum commersonii</name>
    <name type="common">Commerson's wild potato</name>
    <name type="synonym">Commerson's nightshade</name>
    <dbReference type="NCBI Taxonomy" id="4109"/>
    <lineage>
        <taxon>Eukaryota</taxon>
        <taxon>Viridiplantae</taxon>
        <taxon>Streptophyta</taxon>
        <taxon>Embryophyta</taxon>
        <taxon>Tracheophyta</taxon>
        <taxon>Spermatophyta</taxon>
        <taxon>Magnoliopsida</taxon>
        <taxon>eudicotyledons</taxon>
        <taxon>Gunneridae</taxon>
        <taxon>Pentapetalae</taxon>
        <taxon>asterids</taxon>
        <taxon>lamiids</taxon>
        <taxon>Solanales</taxon>
        <taxon>Solanaceae</taxon>
        <taxon>Solanoideae</taxon>
        <taxon>Solaneae</taxon>
        <taxon>Solanum</taxon>
    </lineage>
</organism>
<proteinExistence type="predicted"/>
<gene>
    <name evidence="1" type="ORF">H5410_050613</name>
</gene>
<keyword evidence="2" id="KW-1185">Reference proteome</keyword>